<dbReference type="OrthoDB" id="6717738at2"/>
<dbReference type="EMBL" id="SNTY01000007">
    <property type="protein sequence ID" value="TEU30528.1"/>
    <property type="molecule type" value="Genomic_DNA"/>
</dbReference>
<dbReference type="STRING" id="1120977.GCA_000619845_00721"/>
<dbReference type="Proteomes" id="UP000297834">
    <property type="component" value="Unassembled WGS sequence"/>
</dbReference>
<proteinExistence type="predicted"/>
<gene>
    <name evidence="1" type="ORF">E2B99_01605</name>
</gene>
<accession>A0A4Y7XFC9</accession>
<evidence type="ECO:0000313" key="1">
    <source>
        <dbReference type="EMBL" id="TEU30528.1"/>
    </source>
</evidence>
<dbReference type="AlphaFoldDB" id="A0A4Y7XFC9"/>
<sequence>MSQITEKELRHFEEEIPQHAREALKKAQQAALARGSRVMIARQGQLVEIDAYGHESLVKEIEQPLHFTIGQKFSRV</sequence>
<keyword evidence="2" id="KW-1185">Reference proteome</keyword>
<protein>
    <submittedName>
        <fullName evidence="1">Uncharacterized protein</fullName>
    </submittedName>
</protein>
<evidence type="ECO:0000313" key="2">
    <source>
        <dbReference type="Proteomes" id="UP000297834"/>
    </source>
</evidence>
<dbReference type="RefSeq" id="WP_134243251.1">
    <property type="nucleotide sequence ID" value="NZ_SNTY01000007.1"/>
</dbReference>
<organism evidence="1 2">
    <name type="scientific">Alkanindiges illinoisensis</name>
    <dbReference type="NCBI Taxonomy" id="197183"/>
    <lineage>
        <taxon>Bacteria</taxon>
        <taxon>Pseudomonadati</taxon>
        <taxon>Pseudomonadota</taxon>
        <taxon>Gammaproteobacteria</taxon>
        <taxon>Moraxellales</taxon>
        <taxon>Moraxellaceae</taxon>
        <taxon>Alkanindiges</taxon>
    </lineage>
</organism>
<reference evidence="1 2" key="1">
    <citation type="submission" date="2019-03" db="EMBL/GenBank/DDBJ databases">
        <title>Alkanindiges illinoisensis: a potential pathogenic isolated from ascites of a gastric cancer patient with abdominal metastasis.</title>
        <authorList>
            <person name="Hu X."/>
            <person name="Yang B."/>
            <person name="Yan X."/>
            <person name="Lin L."/>
            <person name="Zhao H."/>
            <person name="Zhou F."/>
            <person name="Su B."/>
            <person name="Chen J."/>
            <person name="Rui Y."/>
            <person name="Wang Q."/>
            <person name="Zheng L."/>
        </authorList>
    </citation>
    <scope>NUCLEOTIDE SEQUENCE [LARGE SCALE GENOMIC DNA]</scope>
    <source>
        <strain evidence="1 2">NFYY 23406</strain>
    </source>
</reference>
<comment type="caution">
    <text evidence="1">The sequence shown here is derived from an EMBL/GenBank/DDBJ whole genome shotgun (WGS) entry which is preliminary data.</text>
</comment>
<name>A0A4Y7XFC9_9GAMM</name>